<dbReference type="InterPro" id="IPR018466">
    <property type="entry name" value="Kre9/Knh1-like_N"/>
</dbReference>
<dbReference type="Pfam" id="PF10342">
    <property type="entry name" value="Kre9_KNH"/>
    <property type="match status" value="1"/>
</dbReference>
<evidence type="ECO:0000313" key="4">
    <source>
        <dbReference type="EMBL" id="OJD09362.1"/>
    </source>
</evidence>
<dbReference type="PANTHER" id="PTHR40633:SF5">
    <property type="entry name" value="ANCHORED PROTEIN, PUTATIVE (AFU_ORTHOLOGUE AFUA_8G04370)-RELATED"/>
    <property type="match status" value="1"/>
</dbReference>
<dbReference type="OrthoDB" id="2260257at2759"/>
<feature type="chain" id="PRO_5012453356" description="Yeast cell wall synthesis Kre9/Knh1-like N-terminal domain-containing protein" evidence="2">
    <location>
        <begin position="19"/>
        <end position="76"/>
    </location>
</feature>
<proteinExistence type="predicted"/>
<protein>
    <recommendedName>
        <fullName evidence="3">Yeast cell wall synthesis Kre9/Knh1-like N-terminal domain-containing protein</fullName>
    </recommendedName>
</protein>
<dbReference type="VEuPathDB" id="FungiDB:ACJ73_10379"/>
<comment type="caution">
    <text evidence="4">The sequence shown here is derived from an EMBL/GenBank/DDBJ whole genome shotgun (WGS) entry which is preliminary data.</text>
</comment>
<evidence type="ECO:0000313" key="5">
    <source>
        <dbReference type="Proteomes" id="UP000242791"/>
    </source>
</evidence>
<dbReference type="PANTHER" id="PTHR40633">
    <property type="entry name" value="MATRIX PROTEIN, PUTATIVE (AFU_ORTHOLOGUE AFUA_8G05410)-RELATED"/>
    <property type="match status" value="1"/>
</dbReference>
<organism evidence="4 5">
    <name type="scientific">Blastomyces percursus</name>
    <dbReference type="NCBI Taxonomy" id="1658174"/>
    <lineage>
        <taxon>Eukaryota</taxon>
        <taxon>Fungi</taxon>
        <taxon>Dikarya</taxon>
        <taxon>Ascomycota</taxon>
        <taxon>Pezizomycotina</taxon>
        <taxon>Eurotiomycetes</taxon>
        <taxon>Eurotiomycetidae</taxon>
        <taxon>Onygenales</taxon>
        <taxon>Ajellomycetaceae</taxon>
        <taxon>Blastomyces</taxon>
    </lineage>
</organism>
<dbReference type="EMBL" id="LGTZ01003850">
    <property type="protein sequence ID" value="OJD09362.1"/>
    <property type="molecule type" value="Genomic_DNA"/>
</dbReference>
<feature type="domain" description="Yeast cell wall synthesis Kre9/Knh1-like N-terminal" evidence="3">
    <location>
        <begin position="27"/>
        <end position="68"/>
    </location>
</feature>
<dbReference type="InterPro" id="IPR052982">
    <property type="entry name" value="SRP1/TIP1-like"/>
</dbReference>
<evidence type="ECO:0000256" key="1">
    <source>
        <dbReference type="ARBA" id="ARBA00022729"/>
    </source>
</evidence>
<evidence type="ECO:0000259" key="3">
    <source>
        <dbReference type="Pfam" id="PF10342"/>
    </source>
</evidence>
<name>A0A1J9P0K1_9EURO</name>
<keyword evidence="1 2" id="KW-0732">Signal</keyword>
<sequence length="76" mass="8073">MRSIIYLAVTAFAAVVAAQSHDNPFNNPPGGYQFVVGMPTELSWEPSTAGTVTLKLQKGRNTTPSDGIIIGGAYYI</sequence>
<dbReference type="STRING" id="1658174.A0A1J9P0K1"/>
<evidence type="ECO:0000256" key="2">
    <source>
        <dbReference type="SAM" id="SignalP"/>
    </source>
</evidence>
<gene>
    <name evidence="4" type="ORF">ACJ73_10379</name>
</gene>
<feature type="signal peptide" evidence="2">
    <location>
        <begin position="1"/>
        <end position="18"/>
    </location>
</feature>
<dbReference type="AlphaFoldDB" id="A0A1J9P0K1"/>
<reference evidence="4 5" key="1">
    <citation type="submission" date="2015-08" db="EMBL/GenBank/DDBJ databases">
        <title>Emmonsia species relationships and genome sequence.</title>
        <authorList>
            <person name="Cuomo C.A."/>
            <person name="Schwartz I.S."/>
            <person name="Kenyon C."/>
            <person name="De Hoog G.S."/>
            <person name="Govender N.P."/>
            <person name="Botha A."/>
            <person name="Moreno L."/>
            <person name="De Vries M."/>
            <person name="Munoz J.F."/>
            <person name="Stielow J.B."/>
        </authorList>
    </citation>
    <scope>NUCLEOTIDE SEQUENCE [LARGE SCALE GENOMIC DNA]</scope>
    <source>
        <strain evidence="4 5">EI222</strain>
    </source>
</reference>
<accession>A0A1J9P0K1</accession>
<keyword evidence="5" id="KW-1185">Reference proteome</keyword>
<dbReference type="Proteomes" id="UP000242791">
    <property type="component" value="Unassembled WGS sequence"/>
</dbReference>